<dbReference type="EMBL" id="MLAW01000044">
    <property type="protein sequence ID" value="OJJ21963.1"/>
    <property type="molecule type" value="Genomic_DNA"/>
</dbReference>
<accession>A0A1L9QMF3</accession>
<evidence type="ECO:0000313" key="3">
    <source>
        <dbReference type="Proteomes" id="UP000183940"/>
    </source>
</evidence>
<protein>
    <submittedName>
        <fullName evidence="2">Uncharacterized protein</fullName>
    </submittedName>
</protein>
<proteinExistence type="predicted"/>
<feature type="chain" id="PRO_5012996296" evidence="1">
    <location>
        <begin position="21"/>
        <end position="152"/>
    </location>
</feature>
<evidence type="ECO:0000256" key="1">
    <source>
        <dbReference type="SAM" id="SignalP"/>
    </source>
</evidence>
<keyword evidence="3" id="KW-1185">Reference proteome</keyword>
<evidence type="ECO:0000313" key="2">
    <source>
        <dbReference type="EMBL" id="OJJ21963.1"/>
    </source>
</evidence>
<reference evidence="2" key="1">
    <citation type="submission" date="2016-10" db="EMBL/GenBank/DDBJ databases">
        <title>CRISPR-Cas defence system in Roseofilum reptotaenium: evidence of a bacteriophage-cyanobacterium arms race in the coral black band disease.</title>
        <authorList>
            <person name="Buerger P."/>
            <person name="Wood-Charlson E.M."/>
            <person name="Weynberg K.D."/>
            <person name="Willis B."/>
            <person name="Van Oppen M.J."/>
        </authorList>
    </citation>
    <scope>NUCLEOTIDE SEQUENCE [LARGE SCALE GENOMIC DNA]</scope>
    <source>
        <strain evidence="2">AO1-A</strain>
    </source>
</reference>
<dbReference type="Proteomes" id="UP000183940">
    <property type="component" value="Unassembled WGS sequence"/>
</dbReference>
<organism evidence="2 3">
    <name type="scientific">Roseofilum reptotaenium AO1-A</name>
    <dbReference type="NCBI Taxonomy" id="1925591"/>
    <lineage>
        <taxon>Bacteria</taxon>
        <taxon>Bacillati</taxon>
        <taxon>Cyanobacteriota</taxon>
        <taxon>Cyanophyceae</taxon>
        <taxon>Desertifilales</taxon>
        <taxon>Desertifilaceae</taxon>
        <taxon>Roseofilum</taxon>
    </lineage>
</organism>
<feature type="signal peptide" evidence="1">
    <location>
        <begin position="1"/>
        <end position="20"/>
    </location>
</feature>
<dbReference type="AlphaFoldDB" id="A0A1L9QMF3"/>
<comment type="caution">
    <text evidence="2">The sequence shown here is derived from an EMBL/GenBank/DDBJ whole genome shotgun (WGS) entry which is preliminary data.</text>
</comment>
<gene>
    <name evidence="2" type="ORF">BI308_19975</name>
</gene>
<keyword evidence="1" id="KW-0732">Signal</keyword>
<sequence length="152" mass="16576">MKNVLKIVAASVLATVAVVASPLALKAQDRIPSIQVDYYRKTAFQELYGGKYIGPREYVTTSPTGKVLPLRFSLPIETAIFQDTSISSNTPITDAFGVTSDTSELIRWAETIGECLQEKPRLVRVLTGNTIYINDVEGSIVENANGVLVCPR</sequence>
<name>A0A1L9QMF3_9CYAN</name>